<dbReference type="RefSeq" id="WP_088520983.1">
    <property type="nucleotide sequence ID" value="NZ_FYDG01000005.1"/>
</dbReference>
<evidence type="ECO:0000256" key="5">
    <source>
        <dbReference type="ARBA" id="ARBA00023315"/>
    </source>
</evidence>
<evidence type="ECO:0000313" key="11">
    <source>
        <dbReference type="EMBL" id="SNB73782.1"/>
    </source>
</evidence>
<evidence type="ECO:0000256" key="9">
    <source>
        <dbReference type="ARBA" id="ARBA00045724"/>
    </source>
</evidence>
<keyword evidence="2" id="KW-0444">Lipid biosynthesis</keyword>
<dbReference type="GO" id="GO:0006629">
    <property type="term" value="P:lipid metabolic process"/>
    <property type="evidence" value="ECO:0007669"/>
    <property type="project" value="UniProtKB-KW"/>
</dbReference>
<dbReference type="Gene3D" id="3.40.630.30">
    <property type="match status" value="1"/>
</dbReference>
<reference evidence="12" key="1">
    <citation type="submission" date="2017-06" db="EMBL/GenBank/DDBJ databases">
        <authorList>
            <person name="Varghese N."/>
            <person name="Submissions S."/>
        </authorList>
    </citation>
    <scope>NUCLEOTIDE SEQUENCE [LARGE SCALE GENOMIC DNA]</scope>
    <source>
        <strain evidence="12">DSM 137</strain>
    </source>
</reference>
<evidence type="ECO:0000256" key="3">
    <source>
        <dbReference type="ARBA" id="ARBA00022679"/>
    </source>
</evidence>
<organism evidence="11 12">
    <name type="scientific">Rhodoblastus acidophilus</name>
    <name type="common">Rhodopseudomonas acidophila</name>
    <dbReference type="NCBI Taxonomy" id="1074"/>
    <lineage>
        <taxon>Bacteria</taxon>
        <taxon>Pseudomonadati</taxon>
        <taxon>Pseudomonadota</taxon>
        <taxon>Alphaproteobacteria</taxon>
        <taxon>Hyphomicrobiales</taxon>
        <taxon>Rhodoblastaceae</taxon>
        <taxon>Rhodoblastus</taxon>
    </lineage>
</organism>
<evidence type="ECO:0000256" key="10">
    <source>
        <dbReference type="ARBA" id="ARBA00047785"/>
    </source>
</evidence>
<dbReference type="SUPFAM" id="SSF55729">
    <property type="entry name" value="Acyl-CoA N-acyltransferases (Nat)"/>
    <property type="match status" value="1"/>
</dbReference>
<dbReference type="GO" id="GO:0043810">
    <property type="term" value="F:ornithine-acyl [acyl carrier protein] N-acyltransferase activity"/>
    <property type="evidence" value="ECO:0007669"/>
    <property type="project" value="UniProtKB-EC"/>
</dbReference>
<evidence type="ECO:0000256" key="8">
    <source>
        <dbReference type="ARBA" id="ARBA00039866"/>
    </source>
</evidence>
<dbReference type="EMBL" id="FYDG01000005">
    <property type="protein sequence ID" value="SNB73782.1"/>
    <property type="molecule type" value="Genomic_DNA"/>
</dbReference>
<evidence type="ECO:0000256" key="7">
    <source>
        <dbReference type="ARBA" id="ARBA00039058"/>
    </source>
</evidence>
<evidence type="ECO:0000313" key="12">
    <source>
        <dbReference type="Proteomes" id="UP000198418"/>
    </source>
</evidence>
<keyword evidence="3 11" id="KW-0808">Transferase</keyword>
<name>A0A212RMZ2_RHOAC</name>
<evidence type="ECO:0000256" key="4">
    <source>
        <dbReference type="ARBA" id="ARBA00023098"/>
    </source>
</evidence>
<dbReference type="PANTHER" id="PTHR37323:SF1">
    <property type="entry name" value="L-ORNITHINE N(ALPHA)-ACYLTRANSFERASE"/>
    <property type="match status" value="1"/>
</dbReference>
<dbReference type="OrthoDB" id="9787072at2"/>
<accession>A0A212RMZ2</accession>
<dbReference type="AlphaFoldDB" id="A0A212RMZ2"/>
<evidence type="ECO:0000256" key="1">
    <source>
        <dbReference type="ARBA" id="ARBA00005189"/>
    </source>
</evidence>
<dbReference type="EC" id="2.3.2.30" evidence="7"/>
<comment type="catalytic activity">
    <reaction evidence="10">
        <text>a (3R)-hydroxyacyl-[ACP] + L-ornithine = a lyso-ornithine lipid + holo-[ACP] + H(+)</text>
        <dbReference type="Rhea" id="RHEA:20633"/>
        <dbReference type="Rhea" id="RHEA-COMP:9685"/>
        <dbReference type="Rhea" id="RHEA-COMP:9945"/>
        <dbReference type="ChEBI" id="CHEBI:15378"/>
        <dbReference type="ChEBI" id="CHEBI:46911"/>
        <dbReference type="ChEBI" id="CHEBI:64479"/>
        <dbReference type="ChEBI" id="CHEBI:78827"/>
        <dbReference type="ChEBI" id="CHEBI:138482"/>
        <dbReference type="EC" id="2.3.2.30"/>
    </reaction>
    <physiologicalReaction direction="left-to-right" evidence="10">
        <dbReference type="Rhea" id="RHEA:20634"/>
    </physiologicalReaction>
</comment>
<gene>
    <name evidence="11" type="ORF">SAMN06265338_105216</name>
</gene>
<dbReference type="InterPro" id="IPR016181">
    <property type="entry name" value="Acyl_CoA_acyltransferase"/>
</dbReference>
<evidence type="ECO:0000256" key="2">
    <source>
        <dbReference type="ARBA" id="ARBA00022516"/>
    </source>
</evidence>
<proteinExistence type="inferred from homology"/>
<comment type="similarity">
    <text evidence="6">Belongs to the acetyltransferase family. OlsB subfamily.</text>
</comment>
<keyword evidence="4" id="KW-0443">Lipid metabolism</keyword>
<dbReference type="PANTHER" id="PTHR37323">
    <property type="entry name" value="GCN5-RELATED N-ACETYLTRANSFERASE"/>
    <property type="match status" value="1"/>
</dbReference>
<protein>
    <recommendedName>
        <fullName evidence="8">L-ornithine N(alpha)-acyltransferase</fullName>
        <ecNumber evidence="7">2.3.2.30</ecNumber>
    </recommendedName>
</protein>
<comment type="function">
    <text evidence="9">Catalyzes the first step in the biosynthesis of ornithine lipids, which are phosphorus-free membrane lipids. Catalyzes the 3-hydroxyacyl-acyl carrier protein-dependent acylation of ornithine to form lyso-ornithine lipid (LOL).</text>
</comment>
<comment type="pathway">
    <text evidence="1">Lipid metabolism.</text>
</comment>
<dbReference type="Pfam" id="PF13444">
    <property type="entry name" value="Acetyltransf_5"/>
    <property type="match status" value="1"/>
</dbReference>
<keyword evidence="5 11" id="KW-0012">Acyltransferase</keyword>
<dbReference type="InterPro" id="IPR052351">
    <property type="entry name" value="Ornithine_N-alpha-AT"/>
</dbReference>
<sequence>MQRLSPFAGISAKFPWPPRAGKRFTDPSDSGFGPSLGWSGSLELRIAVKKSEIRKAQKLRYKVFFEEGGATPDPKAALTRRDICRFDKVCDHLIVVDHMARNRFGQIKPRVVGAYRLLRQEVAQAHFGFYSAQEFDIGPLLARHPQSRFLELGRSCVLAEYRGKKTIEMLWRGIWTYVKHYRIDAMIGCASIEGTDVSQMTNQLSFLHHFAQAAPEWQTSPLAHCYTEMNRAPKASVDARRALASLPPLIKGYMRVGAKFGKGAVVDRQFGVTDVFVIMPIAEIDTRYIEYFDDNASARARAA</sequence>
<keyword evidence="12" id="KW-1185">Reference proteome</keyword>
<dbReference type="Proteomes" id="UP000198418">
    <property type="component" value="Unassembled WGS sequence"/>
</dbReference>
<evidence type="ECO:0000256" key="6">
    <source>
        <dbReference type="ARBA" id="ARBA00038095"/>
    </source>
</evidence>